<sequence length="50" mass="5501">MCSLEPACRGGRTFVRTLSIEPFGPDRTTRADRMCVCVPVRRGSNMISVA</sequence>
<dbReference type="VEuPathDB" id="VectorBase:ADIR014350"/>
<proteinExistence type="predicted"/>
<dbReference type="AlphaFoldDB" id="A0A182NWU0"/>
<accession>A0A182NWU0</accession>
<evidence type="ECO:0000313" key="2">
    <source>
        <dbReference type="Proteomes" id="UP000075884"/>
    </source>
</evidence>
<name>A0A182NWU0_9DIPT</name>
<reference evidence="1" key="2">
    <citation type="submission" date="2020-05" db="UniProtKB">
        <authorList>
            <consortium name="EnsemblMetazoa"/>
        </authorList>
    </citation>
    <scope>IDENTIFICATION</scope>
    <source>
        <strain evidence="1">WRAIR2</strain>
    </source>
</reference>
<reference evidence="2" key="1">
    <citation type="submission" date="2013-03" db="EMBL/GenBank/DDBJ databases">
        <title>The Genome Sequence of Anopheles dirus WRAIR2.</title>
        <authorList>
            <consortium name="The Broad Institute Genomics Platform"/>
            <person name="Neafsey D.E."/>
            <person name="Walton C."/>
            <person name="Walker B."/>
            <person name="Young S.K."/>
            <person name="Zeng Q."/>
            <person name="Gargeya S."/>
            <person name="Fitzgerald M."/>
            <person name="Haas B."/>
            <person name="Abouelleil A."/>
            <person name="Allen A.W."/>
            <person name="Alvarado L."/>
            <person name="Arachchi H.M."/>
            <person name="Berlin A.M."/>
            <person name="Chapman S.B."/>
            <person name="Gainer-Dewar J."/>
            <person name="Goldberg J."/>
            <person name="Griggs A."/>
            <person name="Gujja S."/>
            <person name="Hansen M."/>
            <person name="Howarth C."/>
            <person name="Imamovic A."/>
            <person name="Ireland A."/>
            <person name="Larimer J."/>
            <person name="McCowan C."/>
            <person name="Murphy C."/>
            <person name="Pearson M."/>
            <person name="Poon T.W."/>
            <person name="Priest M."/>
            <person name="Roberts A."/>
            <person name="Saif S."/>
            <person name="Shea T."/>
            <person name="Sisk P."/>
            <person name="Sykes S."/>
            <person name="Wortman J."/>
            <person name="Nusbaum C."/>
            <person name="Birren B."/>
        </authorList>
    </citation>
    <scope>NUCLEOTIDE SEQUENCE [LARGE SCALE GENOMIC DNA]</scope>
    <source>
        <strain evidence="2">WRAIR2</strain>
    </source>
</reference>
<keyword evidence="2" id="KW-1185">Reference proteome</keyword>
<dbReference type="Proteomes" id="UP000075884">
    <property type="component" value="Unassembled WGS sequence"/>
</dbReference>
<protein>
    <submittedName>
        <fullName evidence="1">Uncharacterized protein</fullName>
    </submittedName>
</protein>
<dbReference type="EnsemblMetazoa" id="ADIR014350-RA">
    <property type="protein sequence ID" value="ADIR014350-PA"/>
    <property type="gene ID" value="ADIR014350"/>
</dbReference>
<organism evidence="1 2">
    <name type="scientific">Anopheles dirus</name>
    <dbReference type="NCBI Taxonomy" id="7168"/>
    <lineage>
        <taxon>Eukaryota</taxon>
        <taxon>Metazoa</taxon>
        <taxon>Ecdysozoa</taxon>
        <taxon>Arthropoda</taxon>
        <taxon>Hexapoda</taxon>
        <taxon>Insecta</taxon>
        <taxon>Pterygota</taxon>
        <taxon>Neoptera</taxon>
        <taxon>Endopterygota</taxon>
        <taxon>Diptera</taxon>
        <taxon>Nematocera</taxon>
        <taxon>Culicoidea</taxon>
        <taxon>Culicidae</taxon>
        <taxon>Anophelinae</taxon>
        <taxon>Anopheles</taxon>
    </lineage>
</organism>
<evidence type="ECO:0000313" key="1">
    <source>
        <dbReference type="EnsemblMetazoa" id="ADIR014350-PA"/>
    </source>
</evidence>